<dbReference type="AlphaFoldDB" id="A0A9P0NQI2"/>
<keyword evidence="2" id="KW-1185">Reference proteome</keyword>
<sequence length="99" mass="9376">MGGFRGHNMDFGIPGFGFGNFSRIFLFEAGFSSSGTNAGASSLSSGGEFGLEGFVGSGASVNAGSLSNGGALGLSGLGGHSGGLSSSGSSANAGFKIGL</sequence>
<reference evidence="1" key="2">
    <citation type="submission" date="2022-10" db="EMBL/GenBank/DDBJ databases">
        <authorList>
            <consortium name="ENA_rothamsted_submissions"/>
            <consortium name="culmorum"/>
            <person name="King R."/>
        </authorList>
    </citation>
    <scope>NUCLEOTIDE SEQUENCE</scope>
</reference>
<evidence type="ECO:0000313" key="2">
    <source>
        <dbReference type="Proteomes" id="UP001153620"/>
    </source>
</evidence>
<evidence type="ECO:0000313" key="1">
    <source>
        <dbReference type="EMBL" id="CAH1735254.1"/>
    </source>
</evidence>
<proteinExistence type="predicted"/>
<gene>
    <name evidence="1" type="ORF">CHIRRI_LOCUS14532</name>
</gene>
<dbReference type="OrthoDB" id="16955at2759"/>
<dbReference type="EMBL" id="OU895880">
    <property type="protein sequence ID" value="CAH1735254.1"/>
    <property type="molecule type" value="Genomic_DNA"/>
</dbReference>
<accession>A0A9P0NQI2</accession>
<organism evidence="1 2">
    <name type="scientific">Chironomus riparius</name>
    <dbReference type="NCBI Taxonomy" id="315576"/>
    <lineage>
        <taxon>Eukaryota</taxon>
        <taxon>Metazoa</taxon>
        <taxon>Ecdysozoa</taxon>
        <taxon>Arthropoda</taxon>
        <taxon>Hexapoda</taxon>
        <taxon>Insecta</taxon>
        <taxon>Pterygota</taxon>
        <taxon>Neoptera</taxon>
        <taxon>Endopterygota</taxon>
        <taxon>Diptera</taxon>
        <taxon>Nematocera</taxon>
        <taxon>Chironomoidea</taxon>
        <taxon>Chironomidae</taxon>
        <taxon>Chironominae</taxon>
        <taxon>Chironomus</taxon>
    </lineage>
</organism>
<reference evidence="1" key="1">
    <citation type="submission" date="2022-01" db="EMBL/GenBank/DDBJ databases">
        <authorList>
            <person name="King R."/>
        </authorList>
    </citation>
    <scope>NUCLEOTIDE SEQUENCE</scope>
</reference>
<dbReference type="Proteomes" id="UP001153620">
    <property type="component" value="Chromosome 4"/>
</dbReference>
<protein>
    <submittedName>
        <fullName evidence="1">Uncharacterized protein</fullName>
    </submittedName>
</protein>
<name>A0A9P0NQI2_9DIPT</name>